<dbReference type="EMBL" id="JBHFNQ010000064">
    <property type="protein sequence ID" value="MFB2876886.1"/>
    <property type="molecule type" value="Genomic_DNA"/>
</dbReference>
<accession>A0ABV4X277</accession>
<evidence type="ECO:0000313" key="2">
    <source>
        <dbReference type="Proteomes" id="UP001576774"/>
    </source>
</evidence>
<dbReference type="RefSeq" id="WP_413270004.1">
    <property type="nucleotide sequence ID" value="NZ_JBHFNQ010000064.1"/>
</dbReference>
<organism evidence="1 2">
    <name type="scientific">Floridaenema aerugineum BLCC-F46</name>
    <dbReference type="NCBI Taxonomy" id="3153654"/>
    <lineage>
        <taxon>Bacteria</taxon>
        <taxon>Bacillati</taxon>
        <taxon>Cyanobacteriota</taxon>
        <taxon>Cyanophyceae</taxon>
        <taxon>Oscillatoriophycideae</taxon>
        <taxon>Aerosakkonematales</taxon>
        <taxon>Aerosakkonemataceae</taxon>
        <taxon>Floridanema</taxon>
        <taxon>Floridanema aerugineum</taxon>
    </lineage>
</organism>
<name>A0ABV4X277_9CYAN</name>
<keyword evidence="2" id="KW-1185">Reference proteome</keyword>
<comment type="caution">
    <text evidence="1">The sequence shown here is derived from an EMBL/GenBank/DDBJ whole genome shotgun (WGS) entry which is preliminary data.</text>
</comment>
<sequence>MNNTEKPKLELEVAYNLLIKDSKVPNEVLVYPTRIETDRIVENVMVPFFKESDVLVAHCCTMPNTNKVQRLSPW</sequence>
<evidence type="ECO:0008006" key="3">
    <source>
        <dbReference type="Google" id="ProtNLM"/>
    </source>
</evidence>
<dbReference type="Proteomes" id="UP001576774">
    <property type="component" value="Unassembled WGS sequence"/>
</dbReference>
<evidence type="ECO:0000313" key="1">
    <source>
        <dbReference type="EMBL" id="MFB2876886.1"/>
    </source>
</evidence>
<reference evidence="1 2" key="1">
    <citation type="submission" date="2024-09" db="EMBL/GenBank/DDBJ databases">
        <title>Floridaenema gen nov. (Aerosakkonemataceae, Aerosakkonematales ord. nov., Cyanobacteria) from benthic tropical and subtropical fresh waters, with the description of four new species.</title>
        <authorList>
            <person name="Moretto J.A."/>
            <person name="Berthold D.E."/>
            <person name="Lefler F.W."/>
            <person name="Huang I.-S."/>
            <person name="Laughinghouse H. IV."/>
        </authorList>
    </citation>
    <scope>NUCLEOTIDE SEQUENCE [LARGE SCALE GENOMIC DNA]</scope>
    <source>
        <strain evidence="1 2">BLCC-F46</strain>
    </source>
</reference>
<proteinExistence type="predicted"/>
<protein>
    <recommendedName>
        <fullName evidence="3">Quinolinate synthase</fullName>
    </recommendedName>
</protein>
<gene>
    <name evidence="1" type="ORF">ACE1CC_08320</name>
</gene>